<evidence type="ECO:0000256" key="1">
    <source>
        <dbReference type="ARBA" id="ARBA00022448"/>
    </source>
</evidence>
<keyword evidence="5 6" id="KW-0408">Iron</keyword>
<dbReference type="InterPro" id="IPR036909">
    <property type="entry name" value="Cyt_c-like_dom_sf"/>
</dbReference>
<evidence type="ECO:0000256" key="3">
    <source>
        <dbReference type="ARBA" id="ARBA00022723"/>
    </source>
</evidence>
<accession>A0ABW0F7T0</accession>
<organism evidence="9 10">
    <name type="scientific">Bosea minatitlanensis</name>
    <dbReference type="NCBI Taxonomy" id="128782"/>
    <lineage>
        <taxon>Bacteria</taxon>
        <taxon>Pseudomonadati</taxon>
        <taxon>Pseudomonadota</taxon>
        <taxon>Alphaproteobacteria</taxon>
        <taxon>Hyphomicrobiales</taxon>
        <taxon>Boseaceae</taxon>
        <taxon>Bosea</taxon>
    </lineage>
</organism>
<dbReference type="Gene3D" id="1.10.760.10">
    <property type="entry name" value="Cytochrome c-like domain"/>
    <property type="match status" value="1"/>
</dbReference>
<dbReference type="PROSITE" id="PS51007">
    <property type="entry name" value="CYTC"/>
    <property type="match status" value="1"/>
</dbReference>
<evidence type="ECO:0000259" key="8">
    <source>
        <dbReference type="PROSITE" id="PS51007"/>
    </source>
</evidence>
<proteinExistence type="predicted"/>
<feature type="chain" id="PRO_5046595983" evidence="7">
    <location>
        <begin position="26"/>
        <end position="103"/>
    </location>
</feature>
<sequence>MIRRLAATAPLLALAALLAGQPASAEPRGSSVEECGACHGIDGIARDTEVPHLAGQNERYLFNQMLAFRSGKRQHKEMRYMARAMSVQEIAALAAYYASLPPR</sequence>
<name>A0ABW0F7T0_9HYPH</name>
<evidence type="ECO:0000256" key="5">
    <source>
        <dbReference type="ARBA" id="ARBA00023004"/>
    </source>
</evidence>
<dbReference type="SUPFAM" id="SSF46626">
    <property type="entry name" value="Cytochrome c"/>
    <property type="match status" value="1"/>
</dbReference>
<dbReference type="InterPro" id="IPR050597">
    <property type="entry name" value="Cytochrome_c_Oxidase_Subunit"/>
</dbReference>
<gene>
    <name evidence="9" type="ORF">ACFPK2_21355</name>
</gene>
<protein>
    <submittedName>
        <fullName evidence="9">C-type cytochrome</fullName>
    </submittedName>
</protein>
<evidence type="ECO:0000256" key="2">
    <source>
        <dbReference type="ARBA" id="ARBA00022617"/>
    </source>
</evidence>
<keyword evidence="2 6" id="KW-0349">Heme</keyword>
<dbReference type="PANTHER" id="PTHR33751">
    <property type="entry name" value="CBB3-TYPE CYTOCHROME C OXIDASE SUBUNIT FIXP"/>
    <property type="match status" value="1"/>
</dbReference>
<keyword evidence="1" id="KW-0813">Transport</keyword>
<comment type="caution">
    <text evidence="9">The sequence shown here is derived from an EMBL/GenBank/DDBJ whole genome shotgun (WGS) entry which is preliminary data.</text>
</comment>
<feature type="domain" description="Cytochrome c" evidence="8">
    <location>
        <begin position="15"/>
        <end position="101"/>
    </location>
</feature>
<dbReference type="PANTHER" id="PTHR33751:SF9">
    <property type="entry name" value="CYTOCHROME C4"/>
    <property type="match status" value="1"/>
</dbReference>
<keyword evidence="3 6" id="KW-0479">Metal-binding</keyword>
<dbReference type="InterPro" id="IPR009056">
    <property type="entry name" value="Cyt_c-like_dom"/>
</dbReference>
<evidence type="ECO:0000313" key="10">
    <source>
        <dbReference type="Proteomes" id="UP001595976"/>
    </source>
</evidence>
<evidence type="ECO:0000256" key="6">
    <source>
        <dbReference type="PROSITE-ProRule" id="PRU00433"/>
    </source>
</evidence>
<evidence type="ECO:0000256" key="7">
    <source>
        <dbReference type="SAM" id="SignalP"/>
    </source>
</evidence>
<dbReference type="RefSeq" id="WP_158443461.1">
    <property type="nucleotide sequence ID" value="NZ_JAOAOS010000011.1"/>
</dbReference>
<dbReference type="Pfam" id="PF00034">
    <property type="entry name" value="Cytochrom_C"/>
    <property type="match status" value="1"/>
</dbReference>
<evidence type="ECO:0000313" key="9">
    <source>
        <dbReference type="EMBL" id="MFC5295542.1"/>
    </source>
</evidence>
<dbReference type="EMBL" id="JBHSLI010000011">
    <property type="protein sequence ID" value="MFC5295542.1"/>
    <property type="molecule type" value="Genomic_DNA"/>
</dbReference>
<evidence type="ECO:0000256" key="4">
    <source>
        <dbReference type="ARBA" id="ARBA00022982"/>
    </source>
</evidence>
<dbReference type="Proteomes" id="UP001595976">
    <property type="component" value="Unassembled WGS sequence"/>
</dbReference>
<keyword evidence="7" id="KW-0732">Signal</keyword>
<feature type="signal peptide" evidence="7">
    <location>
        <begin position="1"/>
        <end position="25"/>
    </location>
</feature>
<keyword evidence="4" id="KW-0249">Electron transport</keyword>
<reference evidence="10" key="1">
    <citation type="journal article" date="2019" name="Int. J. Syst. Evol. Microbiol.">
        <title>The Global Catalogue of Microorganisms (GCM) 10K type strain sequencing project: providing services to taxonomists for standard genome sequencing and annotation.</title>
        <authorList>
            <consortium name="The Broad Institute Genomics Platform"/>
            <consortium name="The Broad Institute Genome Sequencing Center for Infectious Disease"/>
            <person name="Wu L."/>
            <person name="Ma J."/>
        </authorList>
    </citation>
    <scope>NUCLEOTIDE SEQUENCE [LARGE SCALE GENOMIC DNA]</scope>
    <source>
        <strain evidence="10">CGMCC 1.15643</strain>
    </source>
</reference>
<keyword evidence="10" id="KW-1185">Reference proteome</keyword>